<dbReference type="GO" id="GO:0004888">
    <property type="term" value="F:transmembrane signaling receptor activity"/>
    <property type="evidence" value="ECO:0007669"/>
    <property type="project" value="InterPro"/>
</dbReference>
<evidence type="ECO:0000256" key="3">
    <source>
        <dbReference type="SAM" id="Phobius"/>
    </source>
</evidence>
<proteinExistence type="predicted"/>
<dbReference type="Gene3D" id="2.70.170.10">
    <property type="entry name" value="Neurotransmitter-gated ion-channel ligand-binding domain"/>
    <property type="match status" value="1"/>
</dbReference>
<dbReference type="Gene3D" id="1.20.58.390">
    <property type="entry name" value="Neurotransmitter-gated ion-channel transmembrane domain"/>
    <property type="match status" value="1"/>
</dbReference>
<evidence type="ECO:0000256" key="2">
    <source>
        <dbReference type="SAM" id="MobiDB-lite"/>
    </source>
</evidence>
<feature type="chain" id="PRO_5040779522" description="Ligand-gated ion channel" evidence="4">
    <location>
        <begin position="24"/>
        <end position="676"/>
    </location>
</feature>
<dbReference type="EMBL" id="BRYA01000226">
    <property type="protein sequence ID" value="GMI44796.1"/>
    <property type="molecule type" value="Genomic_DNA"/>
</dbReference>
<dbReference type="GO" id="GO:0005230">
    <property type="term" value="F:extracellular ligand-gated monoatomic ion channel activity"/>
    <property type="evidence" value="ECO:0007669"/>
    <property type="project" value="InterPro"/>
</dbReference>
<sequence>MLPCPPPLLLLLLLLSSVPSVFADNSDITYMCACVTEPWLIMTPPVKCQQYLAEQCKNQTAACKSFFTNDGSQDRDVAALISDIAITCNNTFVSLESIDDMVALHPINWSKEVVATYFLIYGATFLQIDVDTNPYLASRMYNNDVDGKIFMKINAEDSINIIGMTYGAAQSFVSRREEYFGSYGWPPSDMFDTAGKRAVNEQFDVSVTFIVERLLDLKEPDFTFEIEMWLIVTWEDEKIFAKCEQAGVGGVFDDGDPCALFWQPEFVWDNLVLIDHPEATLVPNTVQNFGLTTRVAENKTGVVEGVGSPGLKTSFGMLMFRVRGTFQAELNFRSFPYDSQELNVTIQMASDLPLRKVKLNARADPLPSKDGGGDLPLWETVCITTATGVDDKTAMASSFMAAEDDPYSVYISNTMLMSPEIISREFFAHNDMKTNGMDEGASMVGEYQQWSTATLTIVIKRLPNFYLYNFVVVVVLLVIVSFFSFRISKSSLDGRLGLTLTVVLGLNVFQIVIIDNMPATGYLTRMHEFLLASTTLVIAVAVENLMVGISNQRQARMVKVAAKLEKMMVRGGLGGGGGGAVEKAGALFKKNAKIGVAGAEEGEGGEEEGEREEGGEGEGFATRMSKAIDYISGLIDKNLDNISILAFPVIFASMYFSIIPHYAQDDDVLSKCDGII</sequence>
<organism evidence="5 6">
    <name type="scientific">Triparma columacea</name>
    <dbReference type="NCBI Taxonomy" id="722753"/>
    <lineage>
        <taxon>Eukaryota</taxon>
        <taxon>Sar</taxon>
        <taxon>Stramenopiles</taxon>
        <taxon>Ochrophyta</taxon>
        <taxon>Bolidophyceae</taxon>
        <taxon>Parmales</taxon>
        <taxon>Triparmaceae</taxon>
        <taxon>Triparma</taxon>
    </lineage>
</organism>
<feature type="compositionally biased region" description="Acidic residues" evidence="2">
    <location>
        <begin position="600"/>
        <end position="616"/>
    </location>
</feature>
<dbReference type="InterPro" id="IPR038050">
    <property type="entry name" value="Neuro_actylchol_rec"/>
</dbReference>
<gene>
    <name evidence="5" type="ORF">TrCOL_g8931</name>
</gene>
<comment type="caution">
    <text evidence="5">The sequence shown here is derived from an EMBL/GenBank/DDBJ whole genome shotgun (WGS) entry which is preliminary data.</text>
</comment>
<dbReference type="SUPFAM" id="SSF90112">
    <property type="entry name" value="Neurotransmitter-gated ion-channel transmembrane pore"/>
    <property type="match status" value="1"/>
</dbReference>
<evidence type="ECO:0008006" key="7">
    <source>
        <dbReference type="Google" id="ProtNLM"/>
    </source>
</evidence>
<feature type="transmembrane region" description="Helical" evidence="3">
    <location>
        <begin position="497"/>
        <end position="517"/>
    </location>
</feature>
<keyword evidence="3" id="KW-0472">Membrane</keyword>
<name>A0A9W7GHE6_9STRA</name>
<dbReference type="InterPro" id="IPR036719">
    <property type="entry name" value="Neuro-gated_channel_TM_sf"/>
</dbReference>
<feature type="signal peptide" evidence="4">
    <location>
        <begin position="1"/>
        <end position="23"/>
    </location>
</feature>
<dbReference type="InterPro" id="IPR006201">
    <property type="entry name" value="Neur_channel"/>
</dbReference>
<evidence type="ECO:0000313" key="5">
    <source>
        <dbReference type="EMBL" id="GMI44796.1"/>
    </source>
</evidence>
<keyword evidence="4" id="KW-0732">Signal</keyword>
<comment type="subcellular location">
    <subcellularLocation>
        <location evidence="1">Membrane</location>
        <topology evidence="1">Multi-pass membrane protein</topology>
    </subcellularLocation>
</comment>
<dbReference type="AlphaFoldDB" id="A0A9W7GHE6"/>
<keyword evidence="6" id="KW-1185">Reference proteome</keyword>
<dbReference type="SUPFAM" id="SSF63712">
    <property type="entry name" value="Nicotinic receptor ligand binding domain-like"/>
    <property type="match status" value="1"/>
</dbReference>
<evidence type="ECO:0000256" key="1">
    <source>
        <dbReference type="ARBA" id="ARBA00004141"/>
    </source>
</evidence>
<accession>A0A9W7GHE6</accession>
<feature type="transmembrane region" description="Helical" evidence="3">
    <location>
        <begin position="642"/>
        <end position="663"/>
    </location>
</feature>
<feature type="transmembrane region" description="Helical" evidence="3">
    <location>
        <begin position="529"/>
        <end position="549"/>
    </location>
</feature>
<feature type="region of interest" description="Disordered" evidence="2">
    <location>
        <begin position="599"/>
        <end position="618"/>
    </location>
</feature>
<dbReference type="GO" id="GO:0016020">
    <property type="term" value="C:membrane"/>
    <property type="evidence" value="ECO:0007669"/>
    <property type="project" value="UniProtKB-SubCell"/>
</dbReference>
<dbReference type="InterPro" id="IPR036734">
    <property type="entry name" value="Neur_chan_lig-bd_sf"/>
</dbReference>
<evidence type="ECO:0000313" key="6">
    <source>
        <dbReference type="Proteomes" id="UP001165065"/>
    </source>
</evidence>
<dbReference type="PANTHER" id="PTHR18945">
    <property type="entry name" value="NEUROTRANSMITTER GATED ION CHANNEL"/>
    <property type="match status" value="1"/>
</dbReference>
<keyword evidence="3" id="KW-1133">Transmembrane helix</keyword>
<feature type="transmembrane region" description="Helical" evidence="3">
    <location>
        <begin position="465"/>
        <end position="485"/>
    </location>
</feature>
<evidence type="ECO:0000256" key="4">
    <source>
        <dbReference type="SAM" id="SignalP"/>
    </source>
</evidence>
<keyword evidence="3" id="KW-0812">Transmembrane</keyword>
<reference evidence="6" key="1">
    <citation type="journal article" date="2023" name="Commun. Biol.">
        <title>Genome analysis of Parmales, the sister group of diatoms, reveals the evolutionary specialization of diatoms from phago-mixotrophs to photoautotrophs.</title>
        <authorList>
            <person name="Ban H."/>
            <person name="Sato S."/>
            <person name="Yoshikawa S."/>
            <person name="Yamada K."/>
            <person name="Nakamura Y."/>
            <person name="Ichinomiya M."/>
            <person name="Sato N."/>
            <person name="Blanc-Mathieu R."/>
            <person name="Endo H."/>
            <person name="Kuwata A."/>
            <person name="Ogata H."/>
        </authorList>
    </citation>
    <scope>NUCLEOTIDE SEQUENCE [LARGE SCALE GENOMIC DNA]</scope>
</reference>
<protein>
    <recommendedName>
        <fullName evidence="7">Ligand-gated ion channel</fullName>
    </recommendedName>
</protein>
<dbReference type="OrthoDB" id="195333at2759"/>
<dbReference type="Proteomes" id="UP001165065">
    <property type="component" value="Unassembled WGS sequence"/>
</dbReference>